<dbReference type="PROSITE" id="PS50850">
    <property type="entry name" value="MFS"/>
    <property type="match status" value="1"/>
</dbReference>
<evidence type="ECO:0000256" key="4">
    <source>
        <dbReference type="ARBA" id="ARBA00023136"/>
    </source>
</evidence>
<dbReference type="GO" id="GO:0005886">
    <property type="term" value="C:plasma membrane"/>
    <property type="evidence" value="ECO:0007669"/>
    <property type="project" value="UniProtKB-SubCell"/>
</dbReference>
<feature type="transmembrane region" description="Helical" evidence="6">
    <location>
        <begin position="397"/>
        <end position="416"/>
    </location>
</feature>
<dbReference type="PANTHER" id="PTHR23523:SF2">
    <property type="entry name" value="2-NITROIMIDAZOLE TRANSPORTER"/>
    <property type="match status" value="1"/>
</dbReference>
<dbReference type="Proteomes" id="UP001240483">
    <property type="component" value="Unassembled WGS sequence"/>
</dbReference>
<feature type="transmembrane region" description="Helical" evidence="6">
    <location>
        <begin position="310"/>
        <end position="331"/>
    </location>
</feature>
<sequence length="456" mass="46602">MSNSMRDSASVETPGVAARAVSPALAIAGILLIATNLRMPMTSASPLLPRIREDVGLSAASASFLISLPLLCFAVFSPIVPRIAARFGLAHSLFGALIAVNVGIILRSWVGSFGLWAGTVLIGVGIAIMNVLLPALIKRDFPDHAGTLTGVYSAFQSLMAALAAAVAVPIAGLPGWGWQGALGLTLGAGLIGLAVFAPQVRADHVVRRQQVLARNQVASEASDAGAGTDVGAASAETEATAQAGPATASSAAASPAEASPTAAARPRSLLRSPLAWVITAFMGFQSTLFYSVLTWWPAIEMSSGISEESAGFHIAVIQASGIVGSLVAGWLMRRGVVGPTVAVAVSTVIVVLVGTMFVPQLALLWALLLGTAQGGLFTVALTLFGARARTPMSAARLSGMAQTFGYVVAASVPPVLGVVREATGSWTASLWILLGIAVITLVAGLVSAKPRYVEEH</sequence>
<keyword evidence="2 6" id="KW-0812">Transmembrane</keyword>
<feature type="transmembrane region" description="Helical" evidence="6">
    <location>
        <begin position="274"/>
        <end position="298"/>
    </location>
</feature>
<feature type="transmembrane region" description="Helical" evidence="6">
    <location>
        <begin position="428"/>
        <end position="448"/>
    </location>
</feature>
<dbReference type="PANTHER" id="PTHR23523">
    <property type="match status" value="1"/>
</dbReference>
<keyword evidence="4 6" id="KW-0472">Membrane</keyword>
<keyword evidence="3 6" id="KW-1133">Transmembrane helix</keyword>
<dbReference type="Gene3D" id="1.20.1250.20">
    <property type="entry name" value="MFS general substrate transporter like domains"/>
    <property type="match status" value="2"/>
</dbReference>
<evidence type="ECO:0000256" key="6">
    <source>
        <dbReference type="SAM" id="Phobius"/>
    </source>
</evidence>
<organism evidence="8 9">
    <name type="scientific">Pseudoglutamicibacter cumminsii</name>
    <dbReference type="NCBI Taxonomy" id="156979"/>
    <lineage>
        <taxon>Bacteria</taxon>
        <taxon>Bacillati</taxon>
        <taxon>Actinomycetota</taxon>
        <taxon>Actinomycetes</taxon>
        <taxon>Micrococcales</taxon>
        <taxon>Micrococcaceae</taxon>
        <taxon>Pseudoglutamicibacter</taxon>
    </lineage>
</organism>
<feature type="transmembrane region" description="Helical" evidence="6">
    <location>
        <begin position="176"/>
        <end position="197"/>
    </location>
</feature>
<feature type="transmembrane region" description="Helical" evidence="6">
    <location>
        <begin position="55"/>
        <end position="76"/>
    </location>
</feature>
<feature type="transmembrane region" description="Helical" evidence="6">
    <location>
        <begin position="115"/>
        <end position="137"/>
    </location>
</feature>
<evidence type="ECO:0000256" key="5">
    <source>
        <dbReference type="SAM" id="MobiDB-lite"/>
    </source>
</evidence>
<evidence type="ECO:0000313" key="8">
    <source>
        <dbReference type="EMBL" id="MDK6274684.1"/>
    </source>
</evidence>
<dbReference type="InterPro" id="IPR052524">
    <property type="entry name" value="MFS_Cyanate_Porter"/>
</dbReference>
<reference evidence="8" key="1">
    <citation type="submission" date="2023-05" db="EMBL/GenBank/DDBJ databases">
        <title>Cataloging the Phylogenetic Diversity of Human Bladder Bacteria.</title>
        <authorList>
            <person name="Du J."/>
        </authorList>
    </citation>
    <scope>NUCLEOTIDE SEQUENCE</scope>
    <source>
        <strain evidence="8">UMB9978</strain>
    </source>
</reference>
<evidence type="ECO:0000256" key="2">
    <source>
        <dbReference type="ARBA" id="ARBA00022692"/>
    </source>
</evidence>
<proteinExistence type="predicted"/>
<evidence type="ECO:0000313" key="9">
    <source>
        <dbReference type="Proteomes" id="UP001240483"/>
    </source>
</evidence>
<evidence type="ECO:0000259" key="7">
    <source>
        <dbReference type="PROSITE" id="PS50850"/>
    </source>
</evidence>
<feature type="domain" description="Major facilitator superfamily (MFS) profile" evidence="7">
    <location>
        <begin position="24"/>
        <end position="452"/>
    </location>
</feature>
<accession>A0AAP4C5R1</accession>
<dbReference type="GO" id="GO:0022857">
    <property type="term" value="F:transmembrane transporter activity"/>
    <property type="evidence" value="ECO:0007669"/>
    <property type="project" value="InterPro"/>
</dbReference>
<dbReference type="Pfam" id="PF07690">
    <property type="entry name" value="MFS_1"/>
    <property type="match status" value="1"/>
</dbReference>
<feature type="compositionally biased region" description="Low complexity" evidence="5">
    <location>
        <begin position="232"/>
        <end position="259"/>
    </location>
</feature>
<feature type="transmembrane region" description="Helical" evidence="6">
    <location>
        <begin position="88"/>
        <end position="109"/>
    </location>
</feature>
<dbReference type="InterPro" id="IPR011701">
    <property type="entry name" value="MFS"/>
</dbReference>
<gene>
    <name evidence="8" type="ORF">QP116_02815</name>
</gene>
<dbReference type="SUPFAM" id="SSF103473">
    <property type="entry name" value="MFS general substrate transporter"/>
    <property type="match status" value="1"/>
</dbReference>
<dbReference type="AlphaFoldDB" id="A0AAP4C5R1"/>
<feature type="transmembrane region" description="Helical" evidence="6">
    <location>
        <begin position="336"/>
        <end position="357"/>
    </location>
</feature>
<comment type="caution">
    <text evidence="8">The sequence shown here is derived from an EMBL/GenBank/DDBJ whole genome shotgun (WGS) entry which is preliminary data.</text>
</comment>
<name>A0AAP4C5R1_9MICC</name>
<protein>
    <submittedName>
        <fullName evidence="8">MFS transporter</fullName>
    </submittedName>
</protein>
<evidence type="ECO:0000256" key="1">
    <source>
        <dbReference type="ARBA" id="ARBA00004651"/>
    </source>
</evidence>
<evidence type="ECO:0000256" key="3">
    <source>
        <dbReference type="ARBA" id="ARBA00022989"/>
    </source>
</evidence>
<comment type="subcellular location">
    <subcellularLocation>
        <location evidence="1">Cell membrane</location>
        <topology evidence="1">Multi-pass membrane protein</topology>
    </subcellularLocation>
</comment>
<feature type="region of interest" description="Disordered" evidence="5">
    <location>
        <begin position="223"/>
        <end position="259"/>
    </location>
</feature>
<feature type="transmembrane region" description="Helical" evidence="6">
    <location>
        <begin position="363"/>
        <end position="385"/>
    </location>
</feature>
<feature type="transmembrane region" description="Helical" evidence="6">
    <location>
        <begin position="149"/>
        <end position="170"/>
    </location>
</feature>
<dbReference type="InterPro" id="IPR020846">
    <property type="entry name" value="MFS_dom"/>
</dbReference>
<dbReference type="InterPro" id="IPR036259">
    <property type="entry name" value="MFS_trans_sf"/>
</dbReference>
<dbReference type="EMBL" id="JASODW010000002">
    <property type="protein sequence ID" value="MDK6274684.1"/>
    <property type="molecule type" value="Genomic_DNA"/>
</dbReference>
<feature type="transmembrane region" description="Helical" evidence="6">
    <location>
        <begin position="16"/>
        <end position="35"/>
    </location>
</feature>